<name>A0A498H9L0_MALDO</name>
<organism evidence="5 6">
    <name type="scientific">Malus domestica</name>
    <name type="common">Apple</name>
    <name type="synonym">Pyrus malus</name>
    <dbReference type="NCBI Taxonomy" id="3750"/>
    <lineage>
        <taxon>Eukaryota</taxon>
        <taxon>Viridiplantae</taxon>
        <taxon>Streptophyta</taxon>
        <taxon>Embryophyta</taxon>
        <taxon>Tracheophyta</taxon>
        <taxon>Spermatophyta</taxon>
        <taxon>Magnoliopsida</taxon>
        <taxon>eudicotyledons</taxon>
        <taxon>Gunneridae</taxon>
        <taxon>Pentapetalae</taxon>
        <taxon>rosids</taxon>
        <taxon>fabids</taxon>
        <taxon>Rosales</taxon>
        <taxon>Rosaceae</taxon>
        <taxon>Amygdaloideae</taxon>
        <taxon>Maleae</taxon>
        <taxon>Malus</taxon>
    </lineage>
</organism>
<evidence type="ECO:0000256" key="2">
    <source>
        <dbReference type="ARBA" id="ARBA00023157"/>
    </source>
</evidence>
<dbReference type="Gene3D" id="2.90.10.10">
    <property type="entry name" value="Bulb-type lectin domain"/>
    <property type="match status" value="1"/>
</dbReference>
<evidence type="ECO:0000256" key="1">
    <source>
        <dbReference type="ARBA" id="ARBA00022729"/>
    </source>
</evidence>
<feature type="domain" description="Bulb-type lectin" evidence="4">
    <location>
        <begin position="1"/>
        <end position="84"/>
    </location>
</feature>
<dbReference type="Proteomes" id="UP000290289">
    <property type="component" value="Chromosome 17"/>
</dbReference>
<reference evidence="5 6" key="1">
    <citation type="submission" date="2018-10" db="EMBL/GenBank/DDBJ databases">
        <title>A high-quality apple genome assembly.</title>
        <authorList>
            <person name="Hu J."/>
        </authorList>
    </citation>
    <scope>NUCLEOTIDE SEQUENCE [LARGE SCALE GENOMIC DNA]</scope>
    <source>
        <strain evidence="6">cv. HFTH1</strain>
        <tissue evidence="5">Young leaf</tissue>
    </source>
</reference>
<keyword evidence="1" id="KW-0732">Signal</keyword>
<dbReference type="InterPro" id="IPR036426">
    <property type="entry name" value="Bulb-type_lectin_dom_sf"/>
</dbReference>
<dbReference type="PROSITE" id="PS50927">
    <property type="entry name" value="BULB_LECTIN"/>
    <property type="match status" value="1"/>
</dbReference>
<dbReference type="PANTHER" id="PTHR32444:SF247">
    <property type="entry name" value="OS01G0958200 PROTEIN"/>
    <property type="match status" value="1"/>
</dbReference>
<dbReference type="EMBL" id="RDQH01000343">
    <property type="protein sequence ID" value="RXH68138.1"/>
    <property type="molecule type" value="Genomic_DNA"/>
</dbReference>
<evidence type="ECO:0000313" key="6">
    <source>
        <dbReference type="Proteomes" id="UP000290289"/>
    </source>
</evidence>
<sequence>MVLKASHERTVVWEANREIPVSERFSALRIVDGNLVVFNESKTPVWSTNLNSTTNSGSVQAVLLDSGNLVLRAGSSNNTSEPLWQSFDHPTHTWLPGGKLGFNNITKQTQFLTSWKNSEDPSSGLFSVGINQDGSNSYSIWWNRTIQYWTSGSWDASSRTFRLDPDLRLNSIYNFRYVTNENISYFTYSPYDPKLVYRCLMSVTGQVQLLSWMENTRQWNLFWSQPRRQCEVHATCGHSGVAMMHQGPSVLA</sequence>
<dbReference type="GO" id="GO:0048544">
    <property type="term" value="P:recognition of pollen"/>
    <property type="evidence" value="ECO:0007669"/>
    <property type="project" value="InterPro"/>
</dbReference>
<dbReference type="PANTHER" id="PTHR32444">
    <property type="entry name" value="BULB-TYPE LECTIN DOMAIN-CONTAINING PROTEIN"/>
    <property type="match status" value="1"/>
</dbReference>
<comment type="caution">
    <text evidence="5">The sequence shown here is derived from an EMBL/GenBank/DDBJ whole genome shotgun (WGS) entry which is preliminary data.</text>
</comment>
<dbReference type="Pfam" id="PF00954">
    <property type="entry name" value="S_locus_glycop"/>
    <property type="match status" value="1"/>
</dbReference>
<dbReference type="InterPro" id="IPR000858">
    <property type="entry name" value="S_locus_glycoprot_dom"/>
</dbReference>
<accession>A0A498H9L0</accession>
<evidence type="ECO:0000256" key="3">
    <source>
        <dbReference type="ARBA" id="ARBA00023180"/>
    </source>
</evidence>
<proteinExistence type="predicted"/>
<dbReference type="SMART" id="SM00108">
    <property type="entry name" value="B_lectin"/>
    <property type="match status" value="1"/>
</dbReference>
<evidence type="ECO:0000259" key="4">
    <source>
        <dbReference type="PROSITE" id="PS50927"/>
    </source>
</evidence>
<dbReference type="SUPFAM" id="SSF51110">
    <property type="entry name" value="alpha-D-mannose-specific plant lectins"/>
    <property type="match status" value="1"/>
</dbReference>
<dbReference type="InterPro" id="IPR001480">
    <property type="entry name" value="Bulb-type_lectin_dom"/>
</dbReference>
<keyword evidence="6" id="KW-1185">Reference proteome</keyword>
<keyword evidence="2" id="KW-1015">Disulfide bond</keyword>
<gene>
    <name evidence="5" type="ORF">DVH24_028285</name>
</gene>
<keyword evidence="3" id="KW-0325">Glycoprotein</keyword>
<evidence type="ECO:0000313" key="5">
    <source>
        <dbReference type="EMBL" id="RXH68138.1"/>
    </source>
</evidence>
<dbReference type="Pfam" id="PF01453">
    <property type="entry name" value="B_lectin"/>
    <property type="match status" value="1"/>
</dbReference>
<protein>
    <recommendedName>
        <fullName evidence="4">Bulb-type lectin domain-containing protein</fullName>
    </recommendedName>
</protein>
<dbReference type="CDD" id="cd00028">
    <property type="entry name" value="B_lectin"/>
    <property type="match status" value="1"/>
</dbReference>
<dbReference type="AlphaFoldDB" id="A0A498H9L0"/>